<keyword evidence="4 8" id="KW-1133">Transmembrane helix</keyword>
<dbReference type="GO" id="GO:0016020">
    <property type="term" value="C:membrane"/>
    <property type="evidence" value="ECO:0007669"/>
    <property type="project" value="UniProtKB-SubCell"/>
</dbReference>
<keyword evidence="2 8" id="KW-0812">Transmembrane</keyword>
<dbReference type="PANTHER" id="PTHR21266">
    <property type="entry name" value="IRON-SULFUR DOMAIN CONTAINING PROTEIN"/>
    <property type="match status" value="1"/>
</dbReference>
<sequence>MPFKPVSPAPLQPHAGGDGGNGHESRCPPTGAPGAAPQASAAAEAPSRRPLCLVPGREPVGLFEFPSVQAGRGFCAYTPPCTISYDYDAPAGGSMVQQIFISPAGPGRSIVLTGTLDVRADGKTDANAPRASGPRSPLAALVSALGRLMSSLWPPPAAWRSCLSYNLVFDQDNAFLHAQDVLLKARGPGAWRSYYTPLQSDRLISAARRWIEEQAGGGPDFGGAPLAPPAPLPKRVVNDRWSQHTAECSHCAAAAARLTRGVGLAKVAAAALFAAFCGLLGTFGAPGLLARAAGPGLVAAAAAAGACSAAWWARRAEALLREFQYVEFSHAQNP</sequence>
<feature type="compositionally biased region" description="Pro residues" evidence="7">
    <location>
        <begin position="1"/>
        <end position="11"/>
    </location>
</feature>
<accession>A0A0D2N6C3</accession>
<dbReference type="GeneID" id="25739368"/>
<dbReference type="Pfam" id="PF08417">
    <property type="entry name" value="PaO"/>
    <property type="match status" value="1"/>
</dbReference>
<reference evidence="10 11" key="1">
    <citation type="journal article" date="2013" name="BMC Genomics">
        <title>Reconstruction of the lipid metabolism for the microalga Monoraphidium neglectum from its genome sequence reveals characteristics suitable for biofuel production.</title>
        <authorList>
            <person name="Bogen C."/>
            <person name="Al-Dilaimi A."/>
            <person name="Albersmeier A."/>
            <person name="Wichmann J."/>
            <person name="Grundmann M."/>
            <person name="Rupp O."/>
            <person name="Lauersen K.J."/>
            <person name="Blifernez-Klassen O."/>
            <person name="Kalinowski J."/>
            <person name="Goesmann A."/>
            <person name="Mussgnug J.H."/>
            <person name="Kruse O."/>
        </authorList>
    </citation>
    <scope>NUCLEOTIDE SEQUENCE [LARGE SCALE GENOMIC DNA]</scope>
    <source>
        <strain evidence="10 11">SAG 48.87</strain>
    </source>
</reference>
<dbReference type="KEGG" id="mng:MNEG_6492"/>
<dbReference type="AlphaFoldDB" id="A0A0D2N6C3"/>
<protein>
    <recommendedName>
        <fullName evidence="9">Pheophorbide a oxygenase domain-containing protein</fullName>
    </recommendedName>
</protein>
<dbReference type="RefSeq" id="XP_013900490.1">
    <property type="nucleotide sequence ID" value="XM_014045036.1"/>
</dbReference>
<evidence type="ECO:0000256" key="7">
    <source>
        <dbReference type="SAM" id="MobiDB-lite"/>
    </source>
</evidence>
<dbReference type="GO" id="GO:0005737">
    <property type="term" value="C:cytoplasm"/>
    <property type="evidence" value="ECO:0007669"/>
    <property type="project" value="TreeGrafter"/>
</dbReference>
<dbReference type="PANTHER" id="PTHR21266:SF32">
    <property type="entry name" value="CHOLESTEROL 7-DESATURASE NVD"/>
    <property type="match status" value="1"/>
</dbReference>
<dbReference type="Proteomes" id="UP000054498">
    <property type="component" value="Unassembled WGS sequence"/>
</dbReference>
<dbReference type="InterPro" id="IPR050584">
    <property type="entry name" value="Cholesterol_7-desaturase"/>
</dbReference>
<evidence type="ECO:0000313" key="11">
    <source>
        <dbReference type="Proteomes" id="UP000054498"/>
    </source>
</evidence>
<keyword evidence="6 8" id="KW-0472">Membrane</keyword>
<keyword evidence="11" id="KW-1185">Reference proteome</keyword>
<keyword evidence="5" id="KW-0560">Oxidoreductase</keyword>
<proteinExistence type="predicted"/>
<feature type="region of interest" description="Disordered" evidence="7">
    <location>
        <begin position="1"/>
        <end position="47"/>
    </location>
</feature>
<evidence type="ECO:0000313" key="10">
    <source>
        <dbReference type="EMBL" id="KIZ01471.1"/>
    </source>
</evidence>
<organism evidence="10 11">
    <name type="scientific">Monoraphidium neglectum</name>
    <dbReference type="NCBI Taxonomy" id="145388"/>
    <lineage>
        <taxon>Eukaryota</taxon>
        <taxon>Viridiplantae</taxon>
        <taxon>Chlorophyta</taxon>
        <taxon>core chlorophytes</taxon>
        <taxon>Chlorophyceae</taxon>
        <taxon>CS clade</taxon>
        <taxon>Sphaeropleales</taxon>
        <taxon>Selenastraceae</taxon>
        <taxon>Monoraphidium</taxon>
    </lineage>
</organism>
<feature type="transmembrane region" description="Helical" evidence="8">
    <location>
        <begin position="292"/>
        <end position="313"/>
    </location>
</feature>
<gene>
    <name evidence="10" type="ORF">MNEG_6492</name>
</gene>
<dbReference type="EMBL" id="KK101277">
    <property type="protein sequence ID" value="KIZ01471.1"/>
    <property type="molecule type" value="Genomic_DNA"/>
</dbReference>
<evidence type="ECO:0000256" key="1">
    <source>
        <dbReference type="ARBA" id="ARBA00004370"/>
    </source>
</evidence>
<feature type="compositionally biased region" description="Low complexity" evidence="7">
    <location>
        <begin position="28"/>
        <end position="47"/>
    </location>
</feature>
<name>A0A0D2N6C3_9CHLO</name>
<dbReference type="InterPro" id="IPR013626">
    <property type="entry name" value="PaO"/>
</dbReference>
<evidence type="ECO:0000256" key="3">
    <source>
        <dbReference type="ARBA" id="ARBA00022946"/>
    </source>
</evidence>
<keyword evidence="3" id="KW-0809">Transit peptide</keyword>
<dbReference type="SUPFAM" id="SSF55961">
    <property type="entry name" value="Bet v1-like"/>
    <property type="match status" value="1"/>
</dbReference>
<feature type="domain" description="Pheophorbide a oxygenase" evidence="9">
    <location>
        <begin position="78"/>
        <end position="187"/>
    </location>
</feature>
<evidence type="ECO:0000256" key="8">
    <source>
        <dbReference type="SAM" id="Phobius"/>
    </source>
</evidence>
<evidence type="ECO:0000256" key="6">
    <source>
        <dbReference type="ARBA" id="ARBA00023136"/>
    </source>
</evidence>
<comment type="subcellular location">
    <subcellularLocation>
        <location evidence="1">Membrane</location>
    </subcellularLocation>
</comment>
<dbReference type="GO" id="GO:0010277">
    <property type="term" value="F:chlorophyllide a oxygenase activity"/>
    <property type="evidence" value="ECO:0007669"/>
    <property type="project" value="InterPro"/>
</dbReference>
<evidence type="ECO:0000256" key="2">
    <source>
        <dbReference type="ARBA" id="ARBA00022692"/>
    </source>
</evidence>
<feature type="transmembrane region" description="Helical" evidence="8">
    <location>
        <begin position="267"/>
        <end position="286"/>
    </location>
</feature>
<evidence type="ECO:0000256" key="4">
    <source>
        <dbReference type="ARBA" id="ARBA00022989"/>
    </source>
</evidence>
<evidence type="ECO:0000259" key="9">
    <source>
        <dbReference type="Pfam" id="PF08417"/>
    </source>
</evidence>
<evidence type="ECO:0000256" key="5">
    <source>
        <dbReference type="ARBA" id="ARBA00023002"/>
    </source>
</evidence>